<protein>
    <submittedName>
        <fullName evidence="1">Uncharacterized protein</fullName>
    </submittedName>
</protein>
<dbReference type="EMBL" id="CM032186">
    <property type="protein sequence ID" value="KAG7090415.1"/>
    <property type="molecule type" value="Genomic_DNA"/>
</dbReference>
<name>A0A9P7RW06_9AGAR</name>
<sequence>MIFEGHTERIQQLGVRCTVWSHMETILAQLFQTAAIPNNTPLPIERVVPFFSRSARFYEQHPHMVFPALKALLPDQVPIHLPSFASNGVVVLSLKNIPPPDSDRSIHHILLANQQTLRCSELYSDCSPGSSDIKAFTLFHAHNLSVGFVEPLTVIPVIETLNLRSLRRLPEDCWNRLEVFGAKFYGHRVFIYESMMNHWPLDQVADLKLSHAIFYETEQNAISLLTSLLTLSQMGIMDWEMQGIPTFIVPGLSSRR</sequence>
<evidence type="ECO:0000313" key="1">
    <source>
        <dbReference type="EMBL" id="KAG7090415.1"/>
    </source>
</evidence>
<keyword evidence="2" id="KW-1185">Reference proteome</keyword>
<dbReference type="KEGG" id="more:E1B28_009534"/>
<reference evidence="1" key="1">
    <citation type="journal article" date="2021" name="Genome Biol. Evol.">
        <title>The assembled and annotated genome of the fairy-ring fungus Marasmius oreades.</title>
        <authorList>
            <person name="Hiltunen M."/>
            <person name="Ament-Velasquez S.L."/>
            <person name="Johannesson H."/>
        </authorList>
    </citation>
    <scope>NUCLEOTIDE SEQUENCE</scope>
    <source>
        <strain evidence="1">03SP1</strain>
    </source>
</reference>
<dbReference type="GeneID" id="66078610"/>
<accession>A0A9P7RW06</accession>
<dbReference type="RefSeq" id="XP_043006885.1">
    <property type="nucleotide sequence ID" value="XM_043154430.1"/>
</dbReference>
<dbReference type="OrthoDB" id="2938625at2759"/>
<dbReference type="AlphaFoldDB" id="A0A9P7RW06"/>
<proteinExistence type="predicted"/>
<gene>
    <name evidence="1" type="ORF">E1B28_009534</name>
</gene>
<dbReference type="Proteomes" id="UP001049176">
    <property type="component" value="Chromosome 6"/>
</dbReference>
<organism evidence="1 2">
    <name type="scientific">Marasmius oreades</name>
    <name type="common">fairy-ring Marasmius</name>
    <dbReference type="NCBI Taxonomy" id="181124"/>
    <lineage>
        <taxon>Eukaryota</taxon>
        <taxon>Fungi</taxon>
        <taxon>Dikarya</taxon>
        <taxon>Basidiomycota</taxon>
        <taxon>Agaricomycotina</taxon>
        <taxon>Agaricomycetes</taxon>
        <taxon>Agaricomycetidae</taxon>
        <taxon>Agaricales</taxon>
        <taxon>Marasmiineae</taxon>
        <taxon>Marasmiaceae</taxon>
        <taxon>Marasmius</taxon>
    </lineage>
</organism>
<evidence type="ECO:0000313" key="2">
    <source>
        <dbReference type="Proteomes" id="UP001049176"/>
    </source>
</evidence>
<comment type="caution">
    <text evidence="1">The sequence shown here is derived from an EMBL/GenBank/DDBJ whole genome shotgun (WGS) entry which is preliminary data.</text>
</comment>